<feature type="domain" description="Exonuclease" evidence="5">
    <location>
        <begin position="409"/>
        <end position="635"/>
    </location>
</feature>
<dbReference type="PANTHER" id="PTHR23044">
    <property type="entry name" value="3'-5' EXONUCLEASE ERI1-RELATED"/>
    <property type="match status" value="1"/>
</dbReference>
<dbReference type="InterPro" id="IPR036397">
    <property type="entry name" value="RNaseH_sf"/>
</dbReference>
<feature type="compositionally biased region" description="Basic and acidic residues" evidence="4">
    <location>
        <begin position="1"/>
        <end position="24"/>
    </location>
</feature>
<gene>
    <name evidence="6" type="ORF">DBRI00130_LOCUS18404</name>
</gene>
<reference evidence="6" key="1">
    <citation type="submission" date="2021-01" db="EMBL/GenBank/DDBJ databases">
        <authorList>
            <person name="Corre E."/>
            <person name="Pelletier E."/>
            <person name="Niang G."/>
            <person name="Scheremetjew M."/>
            <person name="Finn R."/>
            <person name="Kale V."/>
            <person name="Holt S."/>
            <person name="Cochrane G."/>
            <person name="Meng A."/>
            <person name="Brown T."/>
            <person name="Cohen L."/>
        </authorList>
    </citation>
    <scope>NUCLEOTIDE SEQUENCE</scope>
    <source>
        <strain evidence="6">GSO104</strain>
    </source>
</reference>
<keyword evidence="1" id="KW-0540">Nuclease</keyword>
<evidence type="ECO:0000256" key="2">
    <source>
        <dbReference type="ARBA" id="ARBA00022801"/>
    </source>
</evidence>
<evidence type="ECO:0000313" key="6">
    <source>
        <dbReference type="EMBL" id="CAE4613899.1"/>
    </source>
</evidence>
<dbReference type="InterPro" id="IPR013520">
    <property type="entry name" value="Ribonucl_H"/>
</dbReference>
<protein>
    <recommendedName>
        <fullName evidence="5">Exonuclease domain-containing protein</fullName>
    </recommendedName>
</protein>
<dbReference type="Pfam" id="PF00929">
    <property type="entry name" value="RNase_T"/>
    <property type="match status" value="1"/>
</dbReference>
<sequence length="653" mass="73676">MSMKDIISDKPKVKEAPTEWDRQHPSNPSTGVPIALYTDENPATTIKGTGFKNRDIAERTIFLTSQPGARYKQHWTIRAMRERAAYHPHQTDGIREAIAVFDAWLKSYQPPTCEERREQGREWRHHRDLCSSMANHHSYGKNPSRGELRRAKEDLKDGQQLFSKLLLLCQRQRLRPMGFPLVSFTALFGGPGIHGYGSHNIDANNSLIVVNGEGLKELLGDNVNSLQLALMESIKITKIHFDRKDEVARAEIEKYPGHVTLQDLWKGGRKDKDQNTSHESKKTNNAERVEEKCSKISQKIEQVSSPSWTCTVCTFIHVGESKVEFLACELCGTARTSATIAKSQKYISTTVTAATRMKRKQAMTVTSKACPTSLPSSSWGCLRAPTKKDIQGPCKRRKGFDQPPSLMDFLVVLDFEWTADDKRKMEPVSEITQFPSVLMQLTNGSSAAADRIICNSLPVDDRIPPDLKCQSKSSKIDAICFSVFDSYVRPTLNPKLTMFSIELTGITQNTVDSAPTIDAVLIQYVHWLRSHGLVDEKGNRIGNWAFVTWGDCDIMTTLRLELLYKSIDLPPCFNRWINLKDDAIFRRHYRREPRGGLRACVESVGATWEGRAHNGLVDSINTAKIVRNMVQAGFRFVRYTRGLNRNGTPFGTT</sequence>
<dbReference type="InterPro" id="IPR047201">
    <property type="entry name" value="ERI-1_3'hExo-like"/>
</dbReference>
<accession>A0A7S4RHB1</accession>
<dbReference type="InterPro" id="IPR051274">
    <property type="entry name" value="3-5_Exoribonuclease"/>
</dbReference>
<dbReference type="Gene3D" id="3.30.420.10">
    <property type="entry name" value="Ribonuclease H-like superfamily/Ribonuclease H"/>
    <property type="match status" value="1"/>
</dbReference>
<dbReference type="GO" id="GO:0000175">
    <property type="term" value="F:3'-5'-RNA exonuclease activity"/>
    <property type="evidence" value="ECO:0007669"/>
    <property type="project" value="InterPro"/>
</dbReference>
<dbReference type="GO" id="GO:0003676">
    <property type="term" value="F:nucleic acid binding"/>
    <property type="evidence" value="ECO:0007669"/>
    <property type="project" value="InterPro"/>
</dbReference>
<dbReference type="SMART" id="SM00479">
    <property type="entry name" value="EXOIII"/>
    <property type="match status" value="1"/>
</dbReference>
<dbReference type="EMBL" id="HBNS01023281">
    <property type="protein sequence ID" value="CAE4613899.1"/>
    <property type="molecule type" value="Transcribed_RNA"/>
</dbReference>
<dbReference type="InterPro" id="IPR012337">
    <property type="entry name" value="RNaseH-like_sf"/>
</dbReference>
<dbReference type="PANTHER" id="PTHR23044:SF61">
    <property type="entry name" value="3'-5' EXORIBONUCLEASE 1-RELATED"/>
    <property type="match status" value="1"/>
</dbReference>
<evidence type="ECO:0000256" key="1">
    <source>
        <dbReference type="ARBA" id="ARBA00022722"/>
    </source>
</evidence>
<evidence type="ECO:0000256" key="4">
    <source>
        <dbReference type="SAM" id="MobiDB-lite"/>
    </source>
</evidence>
<name>A0A7S4RHB1_9STRA</name>
<keyword evidence="3" id="KW-0269">Exonuclease</keyword>
<evidence type="ECO:0000259" key="5">
    <source>
        <dbReference type="SMART" id="SM00479"/>
    </source>
</evidence>
<dbReference type="SUPFAM" id="SSF53098">
    <property type="entry name" value="Ribonuclease H-like"/>
    <property type="match status" value="1"/>
</dbReference>
<feature type="region of interest" description="Disordered" evidence="4">
    <location>
        <begin position="266"/>
        <end position="288"/>
    </location>
</feature>
<organism evidence="6">
    <name type="scientific">Ditylum brightwellii</name>
    <dbReference type="NCBI Taxonomy" id="49249"/>
    <lineage>
        <taxon>Eukaryota</taxon>
        <taxon>Sar</taxon>
        <taxon>Stramenopiles</taxon>
        <taxon>Ochrophyta</taxon>
        <taxon>Bacillariophyta</taxon>
        <taxon>Mediophyceae</taxon>
        <taxon>Lithodesmiophycidae</taxon>
        <taxon>Lithodesmiales</taxon>
        <taxon>Lithodesmiaceae</taxon>
        <taxon>Ditylum</taxon>
    </lineage>
</organism>
<evidence type="ECO:0000256" key="3">
    <source>
        <dbReference type="ARBA" id="ARBA00022839"/>
    </source>
</evidence>
<feature type="region of interest" description="Disordered" evidence="4">
    <location>
        <begin position="1"/>
        <end position="31"/>
    </location>
</feature>
<proteinExistence type="predicted"/>
<dbReference type="CDD" id="cd06133">
    <property type="entry name" value="ERI-1_3'hExo_like"/>
    <property type="match status" value="1"/>
</dbReference>
<keyword evidence="2" id="KW-0378">Hydrolase</keyword>
<dbReference type="AlphaFoldDB" id="A0A7S4RHB1"/>